<dbReference type="GO" id="GO:0006624">
    <property type="term" value="P:vacuolar protein processing"/>
    <property type="evidence" value="ECO:0007669"/>
    <property type="project" value="TreeGrafter"/>
</dbReference>
<dbReference type="STRING" id="542762.A0A4S4DG13"/>
<evidence type="ECO:0000256" key="9">
    <source>
        <dbReference type="SAM" id="MobiDB-lite"/>
    </source>
</evidence>
<dbReference type="FunFam" id="3.40.50.1460:FF:000005">
    <property type="entry name" value="Vacuolar-processing enzyme beta-isozyme"/>
    <property type="match status" value="1"/>
</dbReference>
<dbReference type="CDD" id="cd21115">
    <property type="entry name" value="legumain_C"/>
    <property type="match status" value="1"/>
</dbReference>
<keyword evidence="13" id="KW-1185">Reference proteome</keyword>
<dbReference type="AlphaFoldDB" id="A0A4S4DG13"/>
<evidence type="ECO:0000256" key="6">
    <source>
        <dbReference type="ARBA" id="ARBA00023157"/>
    </source>
</evidence>
<evidence type="ECO:0000259" key="11">
    <source>
        <dbReference type="Pfam" id="PF20985"/>
    </source>
</evidence>
<evidence type="ECO:0000256" key="5">
    <source>
        <dbReference type="ARBA" id="ARBA00022807"/>
    </source>
</evidence>
<dbReference type="PANTHER" id="PTHR12000:SF50">
    <property type="entry name" value="VACUOLAR-PROCESSING ENZYME GAMMA-ISOZYME"/>
    <property type="match status" value="1"/>
</dbReference>
<feature type="active site" description="Nucleophile" evidence="8">
    <location>
        <position position="476"/>
    </location>
</feature>
<evidence type="ECO:0000256" key="8">
    <source>
        <dbReference type="PIRSR" id="PIRSR019663-1"/>
    </source>
</evidence>
<dbReference type="EMBL" id="SDRB02011354">
    <property type="protein sequence ID" value="THG01683.1"/>
    <property type="molecule type" value="Genomic_DNA"/>
</dbReference>
<dbReference type="FunFam" id="1.10.132.130:FF:000001">
    <property type="entry name" value="Vacuolar-processing enzyme beta-isozyme"/>
    <property type="match status" value="1"/>
</dbReference>
<feature type="region of interest" description="Disordered" evidence="9">
    <location>
        <begin position="225"/>
        <end position="244"/>
    </location>
</feature>
<dbReference type="GO" id="GO:0004197">
    <property type="term" value="F:cysteine-type endopeptidase activity"/>
    <property type="evidence" value="ECO:0007669"/>
    <property type="project" value="InterPro"/>
</dbReference>
<dbReference type="InterPro" id="IPR048501">
    <property type="entry name" value="Legum_prodom"/>
</dbReference>
<dbReference type="GO" id="GO:0005773">
    <property type="term" value="C:vacuole"/>
    <property type="evidence" value="ECO:0007669"/>
    <property type="project" value="GOC"/>
</dbReference>
<dbReference type="InterPro" id="IPR001096">
    <property type="entry name" value="Peptidase_C13"/>
</dbReference>
<feature type="signal peptide" evidence="10">
    <location>
        <begin position="1"/>
        <end position="20"/>
    </location>
</feature>
<dbReference type="PANTHER" id="PTHR12000">
    <property type="entry name" value="HEMOGLOBINASE FAMILY MEMBER"/>
    <property type="match status" value="1"/>
</dbReference>
<gene>
    <name evidence="12" type="ORF">TEA_004411</name>
</gene>
<accession>A0A4S4DG13</accession>
<evidence type="ECO:0000313" key="13">
    <source>
        <dbReference type="Proteomes" id="UP000306102"/>
    </source>
</evidence>
<dbReference type="Gene3D" id="3.40.50.1460">
    <property type="match status" value="1"/>
</dbReference>
<keyword evidence="6" id="KW-1015">Disulfide bond</keyword>
<keyword evidence="2" id="KW-0645">Protease</keyword>
<feature type="domain" description="Legumain prodomain" evidence="11">
    <location>
        <begin position="638"/>
        <end position="734"/>
    </location>
</feature>
<evidence type="ECO:0000256" key="2">
    <source>
        <dbReference type="ARBA" id="ARBA00022670"/>
    </source>
</evidence>
<evidence type="ECO:0000256" key="7">
    <source>
        <dbReference type="ARBA" id="ARBA00023180"/>
    </source>
</evidence>
<evidence type="ECO:0000256" key="1">
    <source>
        <dbReference type="ARBA" id="ARBA00009941"/>
    </source>
</evidence>
<protein>
    <recommendedName>
        <fullName evidence="11">Legumain prodomain domain-containing protein</fullName>
    </recommendedName>
</protein>
<reference evidence="12 13" key="1">
    <citation type="journal article" date="2018" name="Proc. Natl. Acad. Sci. U.S.A.">
        <title>Draft genome sequence of Camellia sinensis var. sinensis provides insights into the evolution of the tea genome and tea quality.</title>
        <authorList>
            <person name="Wei C."/>
            <person name="Yang H."/>
            <person name="Wang S."/>
            <person name="Zhao J."/>
            <person name="Liu C."/>
            <person name="Gao L."/>
            <person name="Xia E."/>
            <person name="Lu Y."/>
            <person name="Tai Y."/>
            <person name="She G."/>
            <person name="Sun J."/>
            <person name="Cao H."/>
            <person name="Tong W."/>
            <person name="Gao Q."/>
            <person name="Li Y."/>
            <person name="Deng W."/>
            <person name="Jiang X."/>
            <person name="Wang W."/>
            <person name="Chen Q."/>
            <person name="Zhang S."/>
            <person name="Li H."/>
            <person name="Wu J."/>
            <person name="Wang P."/>
            <person name="Li P."/>
            <person name="Shi C."/>
            <person name="Zheng F."/>
            <person name="Jian J."/>
            <person name="Huang B."/>
            <person name="Shan D."/>
            <person name="Shi M."/>
            <person name="Fang C."/>
            <person name="Yue Y."/>
            <person name="Li F."/>
            <person name="Li D."/>
            <person name="Wei S."/>
            <person name="Han B."/>
            <person name="Jiang C."/>
            <person name="Yin Y."/>
            <person name="Xia T."/>
            <person name="Zhang Z."/>
            <person name="Bennetzen J.L."/>
            <person name="Zhao S."/>
            <person name="Wan X."/>
        </authorList>
    </citation>
    <scope>NUCLEOTIDE SEQUENCE [LARGE SCALE GENOMIC DNA]</scope>
    <source>
        <strain evidence="13">cv. Shuchazao</strain>
        <tissue evidence="12">Leaf</tissue>
    </source>
</reference>
<dbReference type="Proteomes" id="UP000306102">
    <property type="component" value="Unassembled WGS sequence"/>
</dbReference>
<dbReference type="GO" id="GO:0051603">
    <property type="term" value="P:proteolysis involved in protein catabolic process"/>
    <property type="evidence" value="ECO:0007669"/>
    <property type="project" value="InterPro"/>
</dbReference>
<dbReference type="Gene3D" id="1.10.132.130">
    <property type="match status" value="1"/>
</dbReference>
<feature type="compositionally biased region" description="Basic residues" evidence="9">
    <location>
        <begin position="226"/>
        <end position="242"/>
    </location>
</feature>
<keyword evidence="7" id="KW-0325">Glycoprotein</keyword>
<evidence type="ECO:0000256" key="3">
    <source>
        <dbReference type="ARBA" id="ARBA00022729"/>
    </source>
</evidence>
<evidence type="ECO:0000313" key="12">
    <source>
        <dbReference type="EMBL" id="THG01683.1"/>
    </source>
</evidence>
<dbReference type="InterPro" id="IPR046427">
    <property type="entry name" value="Legumain_prodom_sf"/>
</dbReference>
<feature type="chain" id="PRO_5020806990" description="Legumain prodomain domain-containing protein" evidence="10">
    <location>
        <begin position="21"/>
        <end position="748"/>
    </location>
</feature>
<comment type="similarity">
    <text evidence="1">Belongs to the peptidase C13 family.</text>
</comment>
<dbReference type="PIRSF" id="PIRSF500139">
    <property type="entry name" value="AE"/>
    <property type="match status" value="1"/>
</dbReference>
<dbReference type="PRINTS" id="PR00776">
    <property type="entry name" value="HEMOGLOBNASE"/>
</dbReference>
<keyword evidence="4" id="KW-0378">Hydrolase</keyword>
<evidence type="ECO:0000256" key="10">
    <source>
        <dbReference type="SAM" id="SignalP"/>
    </source>
</evidence>
<feature type="active site" evidence="8">
    <location>
        <position position="434"/>
    </location>
</feature>
<dbReference type="Pfam" id="PF20985">
    <property type="entry name" value="Legum_prodom"/>
    <property type="match status" value="1"/>
</dbReference>
<comment type="caution">
    <text evidence="12">The sequence shown here is derived from an EMBL/GenBank/DDBJ whole genome shotgun (WGS) entry which is preliminary data.</text>
</comment>
<dbReference type="InterPro" id="IPR043577">
    <property type="entry name" value="AE"/>
</dbReference>
<dbReference type="Pfam" id="PF01650">
    <property type="entry name" value="Peptidase_C13"/>
    <property type="match status" value="1"/>
</dbReference>
<evidence type="ECO:0000256" key="4">
    <source>
        <dbReference type="ARBA" id="ARBA00022801"/>
    </source>
</evidence>
<keyword evidence="5" id="KW-0788">Thiol protease</keyword>
<sequence length="748" mass="85561">MLLNFEVTILTLTLIYSLTGYRIEVVANRFCGLLDRWNMGCNLFYRAYVHLPSGETVMLCLVGEFGEEFGKGKGKGKGEAYVHLPSGETVMLCLVGEFGEEFGKGKGKGKGEALMFFYLMFELGICQCIGRSLCKMCWAACETYWFALEDFTCFLCHKLKNVKRVNRRRQRQRRFRDVELGCSSSEESTSLDVDRSVIRRRKLIRKRKDRPESTFYPLRQGLKNRYGSHNHHHHHHHHHLRLRTREVSVHVKGRSQGAKYSRQLQMRKLSNIRREAVLFKKRRFSFSLESQQLHGHSFKLSSEETGSHHVGTKGTRWAVLVAGSNGYENYRHQADVCHAYQLLRKGGLKDENIIVFMYDDIAFNVQNPRPGIIINRPQGEDVYEGVPKDYTGHNANVHNLYAVILANKTALTGGSGKVLDSGPEDHIFIYYTDHGGPGVLEMPYDDYVYANDLIDVLKKKHESNTFKSMVFYLEACESGSMFEGLLPEGLNIYATTAANAVENSFVTYCPDDYPYVAPEYDTCLGDLYSVSWMEDSDKHDLRTETLEQQYEVVRRRTSNEYPENGSHVMQYGNLSLRKNSLYDYLGTNPANENYTFMRRDSSISISKPVSQHDADLLHFWHKFRKAPKGSEKKLEAQKQLIDELNQRLHIDHIMMFIGKLLFESENGLLILETVRPAGQPLVDDWNCLKTLVRTYEEHCGSLSRYGMTYMRAIANMCNAGVKMEQMAMASAQACMGTSLIHAAPSAMN</sequence>
<keyword evidence="3 10" id="KW-0732">Signal</keyword>
<organism evidence="12 13">
    <name type="scientific">Camellia sinensis var. sinensis</name>
    <name type="common">China tea</name>
    <dbReference type="NCBI Taxonomy" id="542762"/>
    <lineage>
        <taxon>Eukaryota</taxon>
        <taxon>Viridiplantae</taxon>
        <taxon>Streptophyta</taxon>
        <taxon>Embryophyta</taxon>
        <taxon>Tracheophyta</taxon>
        <taxon>Spermatophyta</taxon>
        <taxon>Magnoliopsida</taxon>
        <taxon>eudicotyledons</taxon>
        <taxon>Gunneridae</taxon>
        <taxon>Pentapetalae</taxon>
        <taxon>asterids</taxon>
        <taxon>Ericales</taxon>
        <taxon>Theaceae</taxon>
        <taxon>Camellia</taxon>
    </lineage>
</organism>
<proteinExistence type="inferred from homology"/>
<name>A0A4S4DG13_CAMSN</name>
<dbReference type="PIRSF" id="PIRSF019663">
    <property type="entry name" value="Legumain"/>
    <property type="match status" value="1"/>
</dbReference>